<dbReference type="SMART" id="SM00382">
    <property type="entry name" value="AAA"/>
    <property type="match status" value="2"/>
</dbReference>
<evidence type="ECO:0000256" key="4">
    <source>
        <dbReference type="ARBA" id="ARBA00022692"/>
    </source>
</evidence>
<feature type="transmembrane region" description="Helical" evidence="12">
    <location>
        <begin position="1811"/>
        <end position="1833"/>
    </location>
</feature>
<reference evidence="15" key="1">
    <citation type="submission" date="2021-02" db="EMBL/GenBank/DDBJ databases">
        <authorList>
            <person name="Dougan E. K."/>
            <person name="Rhodes N."/>
            <person name="Thang M."/>
            <person name="Chan C."/>
        </authorList>
    </citation>
    <scope>NUCLEOTIDE SEQUENCE</scope>
</reference>
<dbReference type="InterPro" id="IPR039421">
    <property type="entry name" value="Type_1_exporter"/>
</dbReference>
<evidence type="ECO:0000256" key="1">
    <source>
        <dbReference type="ARBA" id="ARBA00004141"/>
    </source>
</evidence>
<evidence type="ECO:0000256" key="9">
    <source>
        <dbReference type="ARBA" id="ARBA00023136"/>
    </source>
</evidence>
<feature type="transmembrane region" description="Helical" evidence="12">
    <location>
        <begin position="1431"/>
        <end position="1451"/>
    </location>
</feature>
<dbReference type="Proteomes" id="UP000604046">
    <property type="component" value="Unassembled WGS sequence"/>
</dbReference>
<dbReference type="SUPFAM" id="SSF52540">
    <property type="entry name" value="P-loop containing nucleoside triphosphate hydrolases"/>
    <property type="match status" value="2"/>
</dbReference>
<dbReference type="GO" id="GO:0090374">
    <property type="term" value="P:oligopeptide export from mitochondrion"/>
    <property type="evidence" value="ECO:0007669"/>
    <property type="project" value="TreeGrafter"/>
</dbReference>
<feature type="domain" description="ABC transporter" evidence="13">
    <location>
        <begin position="1204"/>
        <end position="1437"/>
    </location>
</feature>
<evidence type="ECO:0000259" key="13">
    <source>
        <dbReference type="PROSITE" id="PS50893"/>
    </source>
</evidence>
<organism evidence="15 16">
    <name type="scientific">Symbiodinium natans</name>
    <dbReference type="NCBI Taxonomy" id="878477"/>
    <lineage>
        <taxon>Eukaryota</taxon>
        <taxon>Sar</taxon>
        <taxon>Alveolata</taxon>
        <taxon>Dinophyceae</taxon>
        <taxon>Suessiales</taxon>
        <taxon>Symbiodiniaceae</taxon>
        <taxon>Symbiodinium</taxon>
    </lineage>
</organism>
<feature type="transmembrane region" description="Helical" evidence="12">
    <location>
        <begin position="1593"/>
        <end position="1616"/>
    </location>
</feature>
<dbReference type="InterPro" id="IPR027417">
    <property type="entry name" value="P-loop_NTPase"/>
</dbReference>
<dbReference type="Pfam" id="PF00664">
    <property type="entry name" value="ABC_membrane"/>
    <property type="match status" value="1"/>
</dbReference>
<dbReference type="InterPro" id="IPR003593">
    <property type="entry name" value="AAA+_ATPase"/>
</dbReference>
<evidence type="ECO:0000313" key="16">
    <source>
        <dbReference type="Proteomes" id="UP000604046"/>
    </source>
</evidence>
<evidence type="ECO:0000313" key="15">
    <source>
        <dbReference type="EMBL" id="CAE7404284.1"/>
    </source>
</evidence>
<evidence type="ECO:0000256" key="11">
    <source>
        <dbReference type="SAM" id="MobiDB-lite"/>
    </source>
</evidence>
<feature type="transmembrane region" description="Helical" evidence="12">
    <location>
        <begin position="1772"/>
        <end position="1791"/>
    </location>
</feature>
<keyword evidence="9 12" id="KW-0472">Membrane</keyword>
<comment type="caution">
    <text evidence="15">The sequence shown here is derived from an EMBL/GenBank/DDBJ whole genome shotgun (WGS) entry which is preliminary data.</text>
</comment>
<name>A0A812QU51_9DINO</name>
<keyword evidence="7" id="KW-0067">ATP-binding</keyword>
<dbReference type="GO" id="GO:0005743">
    <property type="term" value="C:mitochondrial inner membrane"/>
    <property type="evidence" value="ECO:0007669"/>
    <property type="project" value="TreeGrafter"/>
</dbReference>
<evidence type="ECO:0000256" key="12">
    <source>
        <dbReference type="SAM" id="Phobius"/>
    </source>
</evidence>
<dbReference type="FunFam" id="3.40.50.300:FF:000240">
    <property type="entry name" value="ABC transporter B family member 20"/>
    <property type="match status" value="1"/>
</dbReference>
<evidence type="ECO:0000259" key="14">
    <source>
        <dbReference type="PROSITE" id="PS50929"/>
    </source>
</evidence>
<feature type="region of interest" description="Disordered" evidence="11">
    <location>
        <begin position="304"/>
        <end position="334"/>
    </location>
</feature>
<keyword evidence="10" id="KW-0325">Glycoprotein</keyword>
<dbReference type="EMBL" id="CAJNDS010002271">
    <property type="protein sequence ID" value="CAE7404284.1"/>
    <property type="molecule type" value="Genomic_DNA"/>
</dbReference>
<dbReference type="InterPro" id="IPR036640">
    <property type="entry name" value="ABC1_TM_sf"/>
</dbReference>
<evidence type="ECO:0000256" key="8">
    <source>
        <dbReference type="ARBA" id="ARBA00022989"/>
    </source>
</evidence>
<proteinExistence type="inferred from homology"/>
<dbReference type="Gene3D" id="1.20.1560.10">
    <property type="entry name" value="ABC transporter type 1, transmembrane domain"/>
    <property type="match status" value="1"/>
</dbReference>
<dbReference type="GO" id="GO:0015421">
    <property type="term" value="F:ABC-type oligopeptide transporter activity"/>
    <property type="evidence" value="ECO:0007669"/>
    <property type="project" value="TreeGrafter"/>
</dbReference>
<keyword evidence="8 12" id="KW-1133">Transmembrane helix</keyword>
<feature type="transmembrane region" description="Helical" evidence="12">
    <location>
        <begin position="1665"/>
        <end position="1685"/>
    </location>
</feature>
<evidence type="ECO:0000256" key="7">
    <source>
        <dbReference type="ARBA" id="ARBA00022840"/>
    </source>
</evidence>
<comment type="subcellular location">
    <subcellularLocation>
        <location evidence="1">Membrane</location>
        <topology evidence="1">Multi-pass membrane protein</topology>
    </subcellularLocation>
</comment>
<dbReference type="PANTHER" id="PTHR43394:SF15">
    <property type="entry name" value="ALPHA-FACTOR-TRANSPORTING ATPASE"/>
    <property type="match status" value="1"/>
</dbReference>
<feature type="transmembrane region" description="Helical" evidence="12">
    <location>
        <begin position="1845"/>
        <end position="1866"/>
    </location>
</feature>
<dbReference type="PROSITE" id="PS50893">
    <property type="entry name" value="ABC_TRANSPORTER_2"/>
    <property type="match status" value="2"/>
</dbReference>
<keyword evidence="3" id="KW-0813">Transport</keyword>
<keyword evidence="4 12" id="KW-0812">Transmembrane</keyword>
<evidence type="ECO:0000256" key="6">
    <source>
        <dbReference type="ARBA" id="ARBA00022741"/>
    </source>
</evidence>
<dbReference type="PROSITE" id="PS00211">
    <property type="entry name" value="ABC_TRANSPORTER_1"/>
    <property type="match status" value="1"/>
</dbReference>
<evidence type="ECO:0000256" key="10">
    <source>
        <dbReference type="ARBA" id="ARBA00023180"/>
    </source>
</evidence>
<dbReference type="Pfam" id="PF00005">
    <property type="entry name" value="ABC_tran"/>
    <property type="match status" value="2"/>
</dbReference>
<feature type="transmembrane region" description="Helical" evidence="12">
    <location>
        <begin position="1691"/>
        <end position="1715"/>
    </location>
</feature>
<protein>
    <submittedName>
        <fullName evidence="15">ABCB1 protein</fullName>
    </submittedName>
</protein>
<keyword evidence="16" id="KW-1185">Reference proteome</keyword>
<evidence type="ECO:0000256" key="2">
    <source>
        <dbReference type="ARBA" id="ARBA00007577"/>
    </source>
</evidence>
<dbReference type="PANTHER" id="PTHR43394">
    <property type="entry name" value="ATP-DEPENDENT PERMEASE MDL1, MITOCHONDRIAL"/>
    <property type="match status" value="1"/>
</dbReference>
<dbReference type="InterPro" id="IPR011527">
    <property type="entry name" value="ABC1_TM_dom"/>
</dbReference>
<feature type="domain" description="ABC transmembrane type-1" evidence="14">
    <location>
        <begin position="1546"/>
        <end position="1871"/>
    </location>
</feature>
<gene>
    <name evidence="15" type="primary">ABCB1</name>
    <name evidence="15" type="ORF">SNAT2548_LOCUS21998</name>
</gene>
<feature type="transmembrane region" description="Helical" evidence="12">
    <location>
        <begin position="1540"/>
        <end position="1564"/>
    </location>
</feature>
<dbReference type="SUPFAM" id="SSF90123">
    <property type="entry name" value="ABC transporter transmembrane region"/>
    <property type="match status" value="2"/>
</dbReference>
<dbReference type="InterPro" id="IPR017871">
    <property type="entry name" value="ABC_transporter-like_CS"/>
</dbReference>
<dbReference type="Gene3D" id="3.40.50.300">
    <property type="entry name" value="P-loop containing nucleotide triphosphate hydrolases"/>
    <property type="match status" value="2"/>
</dbReference>
<dbReference type="GO" id="GO:0005524">
    <property type="term" value="F:ATP binding"/>
    <property type="evidence" value="ECO:0007669"/>
    <property type="project" value="UniProtKB-KW"/>
</dbReference>
<evidence type="ECO:0000256" key="5">
    <source>
        <dbReference type="ARBA" id="ARBA00022737"/>
    </source>
</evidence>
<dbReference type="PROSITE" id="PS50929">
    <property type="entry name" value="ABC_TM1F"/>
    <property type="match status" value="1"/>
</dbReference>
<accession>A0A812QU51</accession>
<dbReference type="OrthoDB" id="420035at2759"/>
<dbReference type="InterPro" id="IPR003439">
    <property type="entry name" value="ABC_transporter-like_ATP-bd"/>
</dbReference>
<feature type="domain" description="ABC transporter" evidence="13">
    <location>
        <begin position="1906"/>
        <end position="2139"/>
    </location>
</feature>
<dbReference type="GO" id="GO:0016887">
    <property type="term" value="F:ATP hydrolysis activity"/>
    <property type="evidence" value="ECO:0007669"/>
    <property type="project" value="InterPro"/>
</dbReference>
<keyword evidence="5" id="KW-0677">Repeat</keyword>
<keyword evidence="6" id="KW-0547">Nucleotide-binding</keyword>
<evidence type="ECO:0000256" key="3">
    <source>
        <dbReference type="ARBA" id="ARBA00022448"/>
    </source>
</evidence>
<comment type="similarity">
    <text evidence="2">Belongs to the ABC transporter superfamily. ABCB family. Multidrug resistance exporter (TC 3.A.1.201) subfamily.</text>
</comment>
<sequence>MPVNAELQAFLLQRKVDQAIVDYLGRADVGCLSIRAFANWVDSRSDIEPKILAKIPSHKDNQSQLALLKQAWREADALVTRQIARQSQGLAPEDLDEPLDPDVQKSYVSIFTAYHKWGEIDSRRIGSDSMFGRFRREFEARQPSMFPVLRVRSLATAQKAPPVKKQKLADGVSLVSSSGNEDMEPSPAQGIHGYLMLLDVLVFTWAVAGCFDVPYDGGAVKYASWPLLSQYAFQLGQRAWRLCSQYTAESVLEYIQAVEEDFRAKAIECARGGSQKPWGHALDYVIREHSSIWKDHDHVLQRSARHAAPAKTSSNADAAASDPTPSRPKWQTANSTAGGFKICKRNNDRRGCEQKCPRGEVHCCDIVLLSGKVCEKKDHTRRAQCDDPDDVGVVVLEICGGLAPFLATVHEMGCSVCAAYVLDLPQHAYDVLQIQHGCVEHMGSSALLCLDSLRAVASRHVGASFLFACSVLPTGADPCQDERNLRVFLRVFGWLKEVLQGRLFALVPSCAENIASAQACRALFQADVVRFPEDACCVGRLAGLQWWCHSPTCDLLPLSRVLPPDLPSILLPGWRTTVEARCLALLCEYPSQSCCSASGAHRCLVPLEMERIVGFPDHYTAPLLRTLEDEPLHLLAQRRAQLLQDVLPLQLAEALLRAVGVVSSQPCSPHEADTGELDHNFRALTEYADTYKELRRQCPYIQDLCDRGMPTDEPMGPGPIEQNSSSSASVALLVQHRSQTSAAGHSSLLPLGLDPVSHFQCGEVVESPLSLEPPVPDDLDFALRKCLALGKKARAWRRAQFSRLRSICESAEGMADSLNCARSSTSRKVSEHVHLDRLELSRYSICWPDIFLLELAQKGALIVGELPRSNIYRAASVEPTVPLQDFENGHDDYVQKLVSRRPPPPEQVRVVWEKSEVERKSGTLRGYWTAAEMDARHGKGRWRPMPRFAVWQQAHSKWRLIDNAKESDTNSTLQAWERIHTTSSSASFAAVRRLRNLHGAALDGGWEVRVSTHDLEKAYRQVPVNPQHLRYSIVAIFHPERQQWVFAECDGLAFGLGAAVLGFNRIPTFVVALARRWLAIPVFAFFDDFKVIDVACSGGSATRSFLELLSWLGYKRDPAKDQMPTADAIFLGARELYTELGGAVIDIPLYVLEQFQSSETLIAQAEALAPMLALYFERELLQHCLLTVFIDNMAVLCSYVLGTSRYSALPVEIPTFMAEESLAAFYGRVERVLVMTSASFDILLVKKSTTIQLLERFYDPNKGEILINGVPQLGRERGAGERGASLQLLSSMCSFAGNLRVRVCVQWRPETAQSATRQILDTLTQLPKGLDTLVTGGNFSGGQKQRVAIARALARRPQILLLDEATSALDNESERMVQATLDSLDETYGQSITTVSIAHRLTSIVSSDAIYAGHVAEKGTHKELMALQGQYYAMASLQQLSVNYLCFAGTVGSDRQRHRRRQADKAKRLMSLEAGGSTVSLAAVQQRTSYFRSMSQSFVTAIAGDPIQNSMISEAGLEPDEQAPVPPAVMPRLCRVSRPFWNILPFAFLIIVIEAVAAPFQALLFTTAMKTKSEGYYEKSVSVMLFKLDRACLGLALLGLVMGGCVVIMNSIFTFLQESISLQLRKLAFGGVIRMHMGFFDSPENQTSSLLVSLERHMIRVSQMFGVNLSNTTMAILTAVVSVLFSFLGSWFLAAILLGVLPICGFLAMTVSVMAQKAKKASASVWDQGSEDLGEDSVGFSLTYLCMGAQVMADFNKGASFKKALQFANRGLGLARFWFPNCVLAFLMLSAERCAVTPRCQTVANCKKQAFAFGFSTGLVQTVYLVGFWLSAVMIASGKFDAEQVLLTLFCVTFGLQSVSMIAMYLPDSASGTIAAAEVFRLVDLESKIDAVEPEGRITSLGDGTIRLQDVVFYYPHRSEVIVLNKLSLEVRPGQRVALVGFSGSGKSTVIQLLLRFYDPQRGAVTIGGQNLANLDVAWWRSQVALVGQEPILFDLSLEENVKYGRPEATHEQVLWAARAANMDYALNGTRRWSERVGLKGEKLSGGQKQRCAIARALLRQPKILLLDEATSALDSQSEVMVQHAFQQIRATTITVAHRLSTIRDSDKIFVLAEGRLIEQGTYMQLMAMQGSFAQLAARSL</sequence>